<evidence type="ECO:0000256" key="3">
    <source>
        <dbReference type="ARBA" id="ARBA00023186"/>
    </source>
</evidence>
<dbReference type="Proteomes" id="UP000539372">
    <property type="component" value="Unassembled WGS sequence"/>
</dbReference>
<name>A0A7Y0HG69_9PROT</name>
<evidence type="ECO:0000256" key="2">
    <source>
        <dbReference type="ARBA" id="ARBA00022946"/>
    </source>
</evidence>
<accession>A0A7Y0HG69</accession>
<evidence type="ECO:0000256" key="1">
    <source>
        <dbReference type="ARBA" id="ARBA00008231"/>
    </source>
</evidence>
<proteinExistence type="inferred from homology"/>
<evidence type="ECO:0000313" key="4">
    <source>
        <dbReference type="EMBL" id="NMM46610.1"/>
    </source>
</evidence>
<dbReference type="Pfam" id="PF07542">
    <property type="entry name" value="ATP12"/>
    <property type="match status" value="1"/>
</dbReference>
<organism evidence="4 5">
    <name type="scientific">Pacificispira spongiicola</name>
    <dbReference type="NCBI Taxonomy" id="2729598"/>
    <lineage>
        <taxon>Bacteria</taxon>
        <taxon>Pseudomonadati</taxon>
        <taxon>Pseudomonadota</taxon>
        <taxon>Alphaproteobacteria</taxon>
        <taxon>Rhodospirillales</taxon>
        <taxon>Rhodospirillaceae</taxon>
        <taxon>Pacificispira</taxon>
    </lineage>
</organism>
<comment type="similarity">
    <text evidence="1">Belongs to the ATP12 family.</text>
</comment>
<dbReference type="InterPro" id="IPR042272">
    <property type="entry name" value="ATP12_ATP_synth-F1-assembly_N"/>
</dbReference>
<keyword evidence="5" id="KW-1185">Reference proteome</keyword>
<dbReference type="RefSeq" id="WP_169627007.1">
    <property type="nucleotide sequence ID" value="NZ_JABBNT010000007.1"/>
</dbReference>
<dbReference type="PANTHER" id="PTHR21013">
    <property type="entry name" value="ATP SYNTHASE MITOCHONDRIAL F1 COMPLEX ASSEMBLY FACTOR 2/ATP12 PROTEIN, MITOCHONDRIAL PRECURSOR"/>
    <property type="match status" value="1"/>
</dbReference>
<dbReference type="InterPro" id="IPR011419">
    <property type="entry name" value="ATP12_ATP_synth-F1-assembly"/>
</dbReference>
<dbReference type="InterPro" id="IPR023335">
    <property type="entry name" value="ATP12_ortho_dom_sf"/>
</dbReference>
<gene>
    <name evidence="4" type="ORF">HH303_19115</name>
</gene>
<dbReference type="AlphaFoldDB" id="A0A7Y0HG69"/>
<dbReference type="GO" id="GO:0043461">
    <property type="term" value="P:proton-transporting ATP synthase complex assembly"/>
    <property type="evidence" value="ECO:0007669"/>
    <property type="project" value="InterPro"/>
</dbReference>
<dbReference type="Gene3D" id="1.10.3580.10">
    <property type="entry name" value="ATP12 ATPase"/>
    <property type="match status" value="1"/>
</dbReference>
<dbReference type="Gene3D" id="3.30.2180.10">
    <property type="entry name" value="ATP12-like"/>
    <property type="match status" value="1"/>
</dbReference>
<reference evidence="4 5" key="1">
    <citation type="submission" date="2020-04" db="EMBL/GenBank/DDBJ databases">
        <title>Rhodospirillaceae bacterium KN72 isolated from deep sea.</title>
        <authorList>
            <person name="Zhang D.-C."/>
        </authorList>
    </citation>
    <scope>NUCLEOTIDE SEQUENCE [LARGE SCALE GENOMIC DNA]</scope>
    <source>
        <strain evidence="4 5">KN72</strain>
    </source>
</reference>
<keyword evidence="2" id="KW-0809">Transit peptide</keyword>
<dbReference type="PANTHER" id="PTHR21013:SF10">
    <property type="entry name" value="ATP SYNTHASE MITOCHONDRIAL F1 COMPLEX ASSEMBLY FACTOR 2"/>
    <property type="match status" value="1"/>
</dbReference>
<dbReference type="SUPFAM" id="SSF160909">
    <property type="entry name" value="ATP12-like"/>
    <property type="match status" value="1"/>
</dbReference>
<protein>
    <submittedName>
        <fullName evidence="4">ATPase</fullName>
    </submittedName>
</protein>
<sequence length="232" mass="25514">MKRFYKSSTAVETDGGFAVHLDGRAVRSPAKAPLILPTLALAQAVADEWNAQGDKIVPDSMAQMSLGSTAIDRVVPNREVVADEASGFAGSDLLCYRAERPESLTSLQADGWDPILDWVAQRYDVHFETTAGIMPVAQPDATLTRMREVAHALDPFELTAVHVMTTAYGSFLLALSVLNGERSPQQALDLSRIDEAHQAERWGEEDEARKRRERLSGEVEAAHRFLTLLRQG</sequence>
<comment type="caution">
    <text evidence="4">The sequence shown here is derived from an EMBL/GenBank/DDBJ whole genome shotgun (WGS) entry which is preliminary data.</text>
</comment>
<keyword evidence="3" id="KW-0143">Chaperone</keyword>
<evidence type="ECO:0000313" key="5">
    <source>
        <dbReference type="Proteomes" id="UP000539372"/>
    </source>
</evidence>
<dbReference type="EMBL" id="JABBNT010000007">
    <property type="protein sequence ID" value="NMM46610.1"/>
    <property type="molecule type" value="Genomic_DNA"/>
</dbReference>